<accession>A0A8H6X5M4</accession>
<reference evidence="2" key="1">
    <citation type="submission" date="2020-05" db="EMBL/GenBank/DDBJ databases">
        <title>Mycena genomes resolve the evolution of fungal bioluminescence.</title>
        <authorList>
            <person name="Tsai I.J."/>
        </authorList>
    </citation>
    <scope>NUCLEOTIDE SEQUENCE</scope>
    <source>
        <strain evidence="2">CCC161011</strain>
    </source>
</reference>
<dbReference type="OrthoDB" id="2997911at2759"/>
<sequence length="74" mass="8329">MFNWLVNTVDNTFLDHSFEILAGFMFTGVLSTLLVPETKGKSLETLSGEDQDEFMRPPEARVEADVNALPLRNL</sequence>
<keyword evidence="1" id="KW-0472">Membrane</keyword>
<keyword evidence="1" id="KW-1133">Transmembrane helix</keyword>
<evidence type="ECO:0000313" key="3">
    <source>
        <dbReference type="Proteomes" id="UP000620124"/>
    </source>
</evidence>
<dbReference type="AlphaFoldDB" id="A0A8H6X5M4"/>
<feature type="transmembrane region" description="Helical" evidence="1">
    <location>
        <begin position="20"/>
        <end position="36"/>
    </location>
</feature>
<proteinExistence type="predicted"/>
<dbReference type="Proteomes" id="UP000620124">
    <property type="component" value="Unassembled WGS sequence"/>
</dbReference>
<dbReference type="Gene3D" id="1.20.1250.20">
    <property type="entry name" value="MFS general substrate transporter like domains"/>
    <property type="match status" value="1"/>
</dbReference>
<keyword evidence="3" id="KW-1185">Reference proteome</keyword>
<evidence type="ECO:0000256" key="1">
    <source>
        <dbReference type="SAM" id="Phobius"/>
    </source>
</evidence>
<organism evidence="2 3">
    <name type="scientific">Mycena venus</name>
    <dbReference type="NCBI Taxonomy" id="2733690"/>
    <lineage>
        <taxon>Eukaryota</taxon>
        <taxon>Fungi</taxon>
        <taxon>Dikarya</taxon>
        <taxon>Basidiomycota</taxon>
        <taxon>Agaricomycotina</taxon>
        <taxon>Agaricomycetes</taxon>
        <taxon>Agaricomycetidae</taxon>
        <taxon>Agaricales</taxon>
        <taxon>Marasmiineae</taxon>
        <taxon>Mycenaceae</taxon>
        <taxon>Mycena</taxon>
    </lineage>
</organism>
<gene>
    <name evidence="2" type="ORF">MVEN_02289600</name>
</gene>
<protein>
    <submittedName>
        <fullName evidence="2">MFS transporter, PHS family, inorganic phosphate transporter</fullName>
    </submittedName>
</protein>
<dbReference type="InterPro" id="IPR036259">
    <property type="entry name" value="MFS_trans_sf"/>
</dbReference>
<keyword evidence="1" id="KW-0812">Transmembrane</keyword>
<name>A0A8H6X5M4_9AGAR</name>
<evidence type="ECO:0000313" key="2">
    <source>
        <dbReference type="EMBL" id="KAF7334596.1"/>
    </source>
</evidence>
<dbReference type="EMBL" id="JACAZI010000026">
    <property type="protein sequence ID" value="KAF7334596.1"/>
    <property type="molecule type" value="Genomic_DNA"/>
</dbReference>
<comment type="caution">
    <text evidence="2">The sequence shown here is derived from an EMBL/GenBank/DDBJ whole genome shotgun (WGS) entry which is preliminary data.</text>
</comment>